<accession>U2LZM2</accession>
<organism evidence="1 2">
    <name type="scientific">Ruminococcus callidus ATCC 27760</name>
    <dbReference type="NCBI Taxonomy" id="411473"/>
    <lineage>
        <taxon>Bacteria</taxon>
        <taxon>Bacillati</taxon>
        <taxon>Bacillota</taxon>
        <taxon>Clostridia</taxon>
        <taxon>Eubacteriales</taxon>
        <taxon>Oscillospiraceae</taxon>
        <taxon>Ruminococcus</taxon>
    </lineage>
</organism>
<comment type="caution">
    <text evidence="1">The sequence shown here is derived from an EMBL/GenBank/DDBJ whole genome shotgun (WGS) entry which is preliminary data.</text>
</comment>
<reference evidence="1 2" key="1">
    <citation type="submission" date="2013-07" db="EMBL/GenBank/DDBJ databases">
        <authorList>
            <person name="Weinstock G."/>
            <person name="Sodergren E."/>
            <person name="Wylie T."/>
            <person name="Fulton L."/>
            <person name="Fulton R."/>
            <person name="Fronick C."/>
            <person name="O'Laughlin M."/>
            <person name="Godfrey J."/>
            <person name="Miner T."/>
            <person name="Herter B."/>
            <person name="Appelbaum E."/>
            <person name="Cordes M."/>
            <person name="Lek S."/>
            <person name="Wollam A."/>
            <person name="Pepin K.H."/>
            <person name="Palsikar V.B."/>
            <person name="Mitreva M."/>
            <person name="Wilson R.K."/>
        </authorList>
    </citation>
    <scope>NUCLEOTIDE SEQUENCE [LARGE SCALE GENOMIC DNA]</scope>
    <source>
        <strain evidence="1 2">ATCC 27760</strain>
    </source>
</reference>
<protein>
    <submittedName>
        <fullName evidence="1">Uncharacterized protein</fullName>
    </submittedName>
</protein>
<evidence type="ECO:0000313" key="2">
    <source>
        <dbReference type="Proteomes" id="UP000016662"/>
    </source>
</evidence>
<dbReference type="AlphaFoldDB" id="U2LZM2"/>
<name>U2LZM2_9FIRM</name>
<dbReference type="EMBL" id="AWVF01000227">
    <property type="protein sequence ID" value="ERJ94949.1"/>
    <property type="molecule type" value="Genomic_DNA"/>
</dbReference>
<dbReference type="HOGENOM" id="CLU_3316438_0_0_9"/>
<gene>
    <name evidence="1" type="ORF">RUMCAL_01791</name>
</gene>
<dbReference type="Proteomes" id="UP000016662">
    <property type="component" value="Unassembled WGS sequence"/>
</dbReference>
<evidence type="ECO:0000313" key="1">
    <source>
        <dbReference type="EMBL" id="ERJ94949.1"/>
    </source>
</evidence>
<proteinExistence type="predicted"/>
<keyword evidence="2" id="KW-1185">Reference proteome</keyword>
<sequence length="39" mass="4770">MIFCNFTYQNKILVLHFHGKMLWNKPAFMLEKLPMFSLH</sequence>